<evidence type="ECO:0000256" key="9">
    <source>
        <dbReference type="SAM" id="Phobius"/>
    </source>
</evidence>
<dbReference type="PANTHER" id="PTHR11795">
    <property type="entry name" value="BRANCHED-CHAIN AMINO ACID TRANSPORT SYSTEM PERMEASE PROTEIN LIVH"/>
    <property type="match status" value="1"/>
</dbReference>
<evidence type="ECO:0000256" key="1">
    <source>
        <dbReference type="ARBA" id="ARBA00004651"/>
    </source>
</evidence>
<sequence length="293" mass="30113">MLLLEQIINGVCTGAVYALFAVGFSIVFSTMQILNLAQGVYATGAALVTYFATSSYGLPFWAAAVVGIVAGGLIAVLVDQVAFEPLRRRGVSLLGAVIASIGMWIAIREVASISTAATPVGYPPDSVPRGRISIGGLELLQTQVLALVCAVVVITATYLLLHRTNLGAAIRAVGYDKRSAQIAGINPQVMIIGAAMLSGAVTGLAGILLASGQSFNFHLGDTLLLQGFAAVVLGGMGDIRGAALGGVLIGVFQVLSGSYISASYQDAITFGLVLVVLLWRPTGILGTASFQRA</sequence>
<dbReference type="CDD" id="cd06582">
    <property type="entry name" value="TM_PBP1_LivH_like"/>
    <property type="match status" value="1"/>
</dbReference>
<dbReference type="InterPro" id="IPR001851">
    <property type="entry name" value="ABC_transp_permease"/>
</dbReference>
<feature type="transmembrane region" description="Helical" evidence="9">
    <location>
        <begin position="268"/>
        <end position="290"/>
    </location>
</feature>
<dbReference type="RefSeq" id="WP_344008762.1">
    <property type="nucleotide sequence ID" value="NZ_BAAAMY010000010.1"/>
</dbReference>
<dbReference type="PANTHER" id="PTHR11795:SF445">
    <property type="entry name" value="AMINO ACID ABC TRANSPORTER PERMEASE PROTEIN"/>
    <property type="match status" value="1"/>
</dbReference>
<comment type="subcellular location">
    <subcellularLocation>
        <location evidence="1">Cell membrane</location>
        <topology evidence="1">Multi-pass membrane protein</topology>
    </subcellularLocation>
</comment>
<keyword evidence="2" id="KW-0813">Transport</keyword>
<dbReference type="Pfam" id="PF02653">
    <property type="entry name" value="BPD_transp_2"/>
    <property type="match status" value="1"/>
</dbReference>
<keyword evidence="11" id="KW-1185">Reference proteome</keyword>
<keyword evidence="3" id="KW-1003">Cell membrane</keyword>
<evidence type="ECO:0000256" key="3">
    <source>
        <dbReference type="ARBA" id="ARBA00022475"/>
    </source>
</evidence>
<keyword evidence="6 9" id="KW-1133">Transmembrane helix</keyword>
<evidence type="ECO:0000313" key="10">
    <source>
        <dbReference type="EMBL" id="GAA1928722.1"/>
    </source>
</evidence>
<feature type="transmembrane region" description="Helical" evidence="9">
    <location>
        <begin position="144"/>
        <end position="161"/>
    </location>
</feature>
<evidence type="ECO:0000256" key="8">
    <source>
        <dbReference type="ARBA" id="ARBA00037998"/>
    </source>
</evidence>
<accession>A0ABP5B2T5</accession>
<dbReference type="InterPro" id="IPR052157">
    <property type="entry name" value="BCAA_transport_permease"/>
</dbReference>
<reference evidence="11" key="1">
    <citation type="journal article" date="2019" name="Int. J. Syst. Evol. Microbiol.">
        <title>The Global Catalogue of Microorganisms (GCM) 10K type strain sequencing project: providing services to taxonomists for standard genome sequencing and annotation.</title>
        <authorList>
            <consortium name="The Broad Institute Genomics Platform"/>
            <consortium name="The Broad Institute Genome Sequencing Center for Infectious Disease"/>
            <person name="Wu L."/>
            <person name="Ma J."/>
        </authorList>
    </citation>
    <scope>NUCLEOTIDE SEQUENCE [LARGE SCALE GENOMIC DNA]</scope>
    <source>
        <strain evidence="11">JCM 14046</strain>
    </source>
</reference>
<proteinExistence type="inferred from homology"/>
<evidence type="ECO:0000256" key="7">
    <source>
        <dbReference type="ARBA" id="ARBA00023136"/>
    </source>
</evidence>
<evidence type="ECO:0000256" key="6">
    <source>
        <dbReference type="ARBA" id="ARBA00022989"/>
    </source>
</evidence>
<name>A0ABP5B2T5_9ACTN</name>
<organism evidence="10 11">
    <name type="scientific">Nocardioides lentus</name>
    <dbReference type="NCBI Taxonomy" id="338077"/>
    <lineage>
        <taxon>Bacteria</taxon>
        <taxon>Bacillati</taxon>
        <taxon>Actinomycetota</taxon>
        <taxon>Actinomycetes</taxon>
        <taxon>Propionibacteriales</taxon>
        <taxon>Nocardioidaceae</taxon>
        <taxon>Nocardioides</taxon>
    </lineage>
</organism>
<feature type="transmembrane region" description="Helical" evidence="9">
    <location>
        <begin position="90"/>
        <end position="107"/>
    </location>
</feature>
<keyword evidence="7 9" id="KW-0472">Membrane</keyword>
<dbReference type="Proteomes" id="UP001501612">
    <property type="component" value="Unassembled WGS sequence"/>
</dbReference>
<evidence type="ECO:0000256" key="2">
    <source>
        <dbReference type="ARBA" id="ARBA00022448"/>
    </source>
</evidence>
<keyword evidence="5" id="KW-0029">Amino-acid transport</keyword>
<evidence type="ECO:0000256" key="4">
    <source>
        <dbReference type="ARBA" id="ARBA00022692"/>
    </source>
</evidence>
<protein>
    <submittedName>
        <fullName evidence="10">Branched-chain amino acid ABC transporter permease</fullName>
    </submittedName>
</protein>
<feature type="transmembrane region" description="Helical" evidence="9">
    <location>
        <begin position="6"/>
        <end position="26"/>
    </location>
</feature>
<keyword evidence="4 9" id="KW-0812">Transmembrane</keyword>
<evidence type="ECO:0000256" key="5">
    <source>
        <dbReference type="ARBA" id="ARBA00022970"/>
    </source>
</evidence>
<feature type="transmembrane region" description="Helical" evidence="9">
    <location>
        <begin position="242"/>
        <end position="262"/>
    </location>
</feature>
<feature type="transmembrane region" description="Helical" evidence="9">
    <location>
        <begin position="58"/>
        <end position="78"/>
    </location>
</feature>
<comment type="similarity">
    <text evidence="8">Belongs to the binding-protein-dependent transport system permease family. LivHM subfamily.</text>
</comment>
<feature type="transmembrane region" description="Helical" evidence="9">
    <location>
        <begin position="189"/>
        <end position="209"/>
    </location>
</feature>
<comment type="caution">
    <text evidence="10">The sequence shown here is derived from an EMBL/GenBank/DDBJ whole genome shotgun (WGS) entry which is preliminary data.</text>
</comment>
<gene>
    <name evidence="10" type="ORF">GCM10009737_33260</name>
</gene>
<dbReference type="EMBL" id="BAAAMY010000010">
    <property type="protein sequence ID" value="GAA1928722.1"/>
    <property type="molecule type" value="Genomic_DNA"/>
</dbReference>
<evidence type="ECO:0000313" key="11">
    <source>
        <dbReference type="Proteomes" id="UP001501612"/>
    </source>
</evidence>